<dbReference type="RefSeq" id="WP_168722312.1">
    <property type="nucleotide sequence ID" value="NZ_JAAXPN010000007.1"/>
</dbReference>
<comment type="function">
    <text evidence="6 8">Allows the formation of correctly charged Gln-tRNA(Gln) through the transamidation of misacylated Glu-tRNA(Gln) in organisms which lack glutaminyl-tRNA synthetase. The reaction takes place in the presence of glutamine and ATP through an activated gamma-phospho-Glu-tRNA(Gln).</text>
</comment>
<dbReference type="GO" id="GO:0006412">
    <property type="term" value="P:translation"/>
    <property type="evidence" value="ECO:0007669"/>
    <property type="project" value="UniProtKB-UniRule"/>
</dbReference>
<dbReference type="InterPro" id="IPR004412">
    <property type="entry name" value="GatA"/>
</dbReference>
<comment type="subunit">
    <text evidence="8">Heterotrimer of A, B and C subunits.</text>
</comment>
<comment type="catalytic activity">
    <reaction evidence="7 8">
        <text>L-glutamyl-tRNA(Gln) + L-glutamine + ATP + H2O = L-glutaminyl-tRNA(Gln) + L-glutamate + ADP + phosphate + H(+)</text>
        <dbReference type="Rhea" id="RHEA:17521"/>
        <dbReference type="Rhea" id="RHEA-COMP:9681"/>
        <dbReference type="Rhea" id="RHEA-COMP:9684"/>
        <dbReference type="ChEBI" id="CHEBI:15377"/>
        <dbReference type="ChEBI" id="CHEBI:15378"/>
        <dbReference type="ChEBI" id="CHEBI:29985"/>
        <dbReference type="ChEBI" id="CHEBI:30616"/>
        <dbReference type="ChEBI" id="CHEBI:43474"/>
        <dbReference type="ChEBI" id="CHEBI:58359"/>
        <dbReference type="ChEBI" id="CHEBI:78520"/>
        <dbReference type="ChEBI" id="CHEBI:78521"/>
        <dbReference type="ChEBI" id="CHEBI:456216"/>
        <dbReference type="EC" id="6.3.5.7"/>
    </reaction>
</comment>
<accession>A0A7X6N5S1</accession>
<feature type="active site" description="Acyl-ester intermediate" evidence="8">
    <location>
        <position position="176"/>
    </location>
</feature>
<comment type="similarity">
    <text evidence="1 8">Belongs to the amidase family. GatA subfamily.</text>
</comment>
<comment type="caution">
    <text evidence="10">The sequence shown here is derived from an EMBL/GenBank/DDBJ whole genome shotgun (WGS) entry which is preliminary data.</text>
</comment>
<dbReference type="GO" id="GO:0005524">
    <property type="term" value="F:ATP binding"/>
    <property type="evidence" value="ECO:0007669"/>
    <property type="project" value="UniProtKB-KW"/>
</dbReference>
<keyword evidence="4 8" id="KW-0067">ATP-binding</keyword>
<keyword evidence="2 8" id="KW-0436">Ligase</keyword>
<evidence type="ECO:0000256" key="3">
    <source>
        <dbReference type="ARBA" id="ARBA00022741"/>
    </source>
</evidence>
<keyword evidence="10" id="KW-0808">Transferase</keyword>
<evidence type="ECO:0000256" key="4">
    <source>
        <dbReference type="ARBA" id="ARBA00022840"/>
    </source>
</evidence>
<dbReference type="GO" id="GO:0030956">
    <property type="term" value="C:glutamyl-tRNA(Gln) amidotransferase complex"/>
    <property type="evidence" value="ECO:0007669"/>
    <property type="project" value="InterPro"/>
</dbReference>
<dbReference type="InterPro" id="IPR000120">
    <property type="entry name" value="Amidase"/>
</dbReference>
<dbReference type="GO" id="GO:0050567">
    <property type="term" value="F:glutaminyl-tRNA synthase (glutamine-hydrolyzing) activity"/>
    <property type="evidence" value="ECO:0007669"/>
    <property type="project" value="UniProtKB-UniRule"/>
</dbReference>
<proteinExistence type="inferred from homology"/>
<name>A0A7X6N5S1_9LACO</name>
<dbReference type="PROSITE" id="PS00571">
    <property type="entry name" value="AMIDASES"/>
    <property type="match status" value="1"/>
</dbReference>
<feature type="active site" description="Charge relay system" evidence="8">
    <location>
        <position position="152"/>
    </location>
</feature>
<keyword evidence="5 8" id="KW-0648">Protein biosynthesis</keyword>
<dbReference type="AlphaFoldDB" id="A0A7X6N5S1"/>
<gene>
    <name evidence="8 10" type="primary">gatA</name>
    <name evidence="10" type="ORF">HF964_06875</name>
</gene>
<dbReference type="HAMAP" id="MF_00120">
    <property type="entry name" value="GatA"/>
    <property type="match status" value="1"/>
</dbReference>
<dbReference type="EC" id="6.3.5.7" evidence="8"/>
<evidence type="ECO:0000256" key="1">
    <source>
        <dbReference type="ARBA" id="ARBA00008069"/>
    </source>
</evidence>
<dbReference type="InterPro" id="IPR020556">
    <property type="entry name" value="Amidase_CS"/>
</dbReference>
<dbReference type="SUPFAM" id="SSF75304">
    <property type="entry name" value="Amidase signature (AS) enzymes"/>
    <property type="match status" value="1"/>
</dbReference>
<feature type="active site" description="Charge relay system" evidence="8">
    <location>
        <position position="77"/>
    </location>
</feature>
<dbReference type="InterPro" id="IPR023631">
    <property type="entry name" value="Amidase_dom"/>
</dbReference>
<dbReference type="GO" id="GO:0016740">
    <property type="term" value="F:transferase activity"/>
    <property type="evidence" value="ECO:0007669"/>
    <property type="project" value="UniProtKB-KW"/>
</dbReference>
<evidence type="ECO:0000313" key="10">
    <source>
        <dbReference type="EMBL" id="NKZ24518.1"/>
    </source>
</evidence>
<keyword evidence="3 8" id="KW-0547">Nucleotide-binding</keyword>
<dbReference type="Gene3D" id="3.90.1300.10">
    <property type="entry name" value="Amidase signature (AS) domain"/>
    <property type="match status" value="1"/>
</dbReference>
<sequence>MNYFDTNLVTLHQQLVDKKISAVELTKQTLARIAATDDKLKAYIMVTKELALKQAATIDNQGIDSNSLFSGIPVAIKDNILTKDIITTGASQMLKNYRPSYDATVVKKLTQAGAIMIGKTNLDELAMGSTSETSAYQVTRNAWNQSKLPGGSSGGSGTTVASGQVLAALGSDTGGSVRQPASYNGIVGMKPSYGRVSRSGVIAFASSLDQVGPLTRNVYDNAALLNVIAGFDEQDDASSHKVLPDFTANLTQSIKNIKIGLPEEFLSAGVEEGVKTQILAAVRQLEGLGTQVELMHLPHVKYARSAWYVMSYAEAAFNFANFDRNTSEYRTENIDILQDFYTTIRSEGLGENVKSCLLLGTLALVPKHYHSLYRKAAQIRTLINDDFKQAFTKYDLLIGPTTPIVAYGDNYQEPTQAEADMFDILVTPANFAGLPALSINAGFSKGLPVGLQIIGPRFGEERVYQLAYAFEQASDLLSQHPKL</sequence>
<reference evidence="10 11" key="1">
    <citation type="submission" date="2020-04" db="EMBL/GenBank/DDBJ databases">
        <title>MicrobeNet Type strains.</title>
        <authorList>
            <person name="Nicholson A.C."/>
        </authorList>
    </citation>
    <scope>NUCLEOTIDE SEQUENCE [LARGE SCALE GENOMIC DNA]</scope>
    <source>
        <strain evidence="10 11">CCUG 61472</strain>
    </source>
</reference>
<evidence type="ECO:0000256" key="6">
    <source>
        <dbReference type="ARBA" id="ARBA00025295"/>
    </source>
</evidence>
<dbReference type="Proteomes" id="UP000549765">
    <property type="component" value="Unassembled WGS sequence"/>
</dbReference>
<keyword evidence="11" id="KW-1185">Reference proteome</keyword>
<evidence type="ECO:0000256" key="8">
    <source>
        <dbReference type="HAMAP-Rule" id="MF_00120"/>
    </source>
</evidence>
<dbReference type="NCBIfam" id="TIGR00132">
    <property type="entry name" value="gatA"/>
    <property type="match status" value="1"/>
</dbReference>
<dbReference type="InterPro" id="IPR036928">
    <property type="entry name" value="AS_sf"/>
</dbReference>
<dbReference type="Pfam" id="PF01425">
    <property type="entry name" value="Amidase"/>
    <property type="match status" value="1"/>
</dbReference>
<protein>
    <recommendedName>
        <fullName evidence="8">Glutamyl-tRNA(Gln) amidotransferase subunit A</fullName>
        <shortName evidence="8">Glu-ADT subunit A</shortName>
        <ecNumber evidence="8">6.3.5.7</ecNumber>
    </recommendedName>
</protein>
<evidence type="ECO:0000256" key="7">
    <source>
        <dbReference type="ARBA" id="ARBA00047407"/>
    </source>
</evidence>
<organism evidence="10 11">
    <name type="scientific">Periweissella fabalis</name>
    <dbReference type="NCBI Taxonomy" id="1070421"/>
    <lineage>
        <taxon>Bacteria</taxon>
        <taxon>Bacillati</taxon>
        <taxon>Bacillota</taxon>
        <taxon>Bacilli</taxon>
        <taxon>Lactobacillales</taxon>
        <taxon>Lactobacillaceae</taxon>
        <taxon>Periweissella</taxon>
    </lineage>
</organism>
<evidence type="ECO:0000256" key="5">
    <source>
        <dbReference type="ARBA" id="ARBA00022917"/>
    </source>
</evidence>
<dbReference type="PANTHER" id="PTHR11895">
    <property type="entry name" value="TRANSAMIDASE"/>
    <property type="match status" value="1"/>
</dbReference>
<dbReference type="PANTHER" id="PTHR11895:SF151">
    <property type="entry name" value="GLUTAMYL-TRNA(GLN) AMIDOTRANSFERASE SUBUNIT A"/>
    <property type="match status" value="1"/>
</dbReference>
<evidence type="ECO:0000313" key="11">
    <source>
        <dbReference type="Proteomes" id="UP000549765"/>
    </source>
</evidence>
<evidence type="ECO:0000256" key="2">
    <source>
        <dbReference type="ARBA" id="ARBA00022598"/>
    </source>
</evidence>
<feature type="domain" description="Amidase" evidence="9">
    <location>
        <begin position="24"/>
        <end position="463"/>
    </location>
</feature>
<dbReference type="EMBL" id="JAAXPN010000007">
    <property type="protein sequence ID" value="NKZ24518.1"/>
    <property type="molecule type" value="Genomic_DNA"/>
</dbReference>
<evidence type="ECO:0000259" key="9">
    <source>
        <dbReference type="Pfam" id="PF01425"/>
    </source>
</evidence>